<evidence type="ECO:0000256" key="4">
    <source>
        <dbReference type="ARBA" id="ARBA00022695"/>
    </source>
</evidence>
<dbReference type="PROSITE" id="PS52018">
    <property type="entry name" value="DART"/>
    <property type="match status" value="1"/>
</dbReference>
<proteinExistence type="inferred from homology"/>
<gene>
    <name evidence="8" type="ORF">NP7_11340</name>
    <name evidence="9" type="ORF">NP7_12330</name>
</gene>
<evidence type="ECO:0000256" key="1">
    <source>
        <dbReference type="ARBA" id="ARBA00022649"/>
    </source>
</evidence>
<accession>A0A2D2LYL3</accession>
<feature type="binding site" evidence="6">
    <location>
        <begin position="18"/>
        <end position="20"/>
    </location>
    <ligand>
        <name>NAD(+)</name>
        <dbReference type="ChEBI" id="CHEBI:57540"/>
    </ligand>
</feature>
<keyword evidence="4 6" id="KW-0548">Nucleotidyltransferase</keyword>
<evidence type="ECO:0000313" key="10">
    <source>
        <dbReference type="Proteomes" id="UP000229340"/>
    </source>
</evidence>
<keyword evidence="9" id="KW-0614">Plasmid</keyword>
<reference evidence="9" key="3">
    <citation type="journal article" date="2018" name="Misainmurhag Hoiji">
        <title>Complete genome sequence of multidrug-resistant Moraxella osloensis NP7 with multiple plasmids isolated from human skin.</title>
        <authorList>
            <person name="Ganzorig M."/>
            <person name="Lim J.Y."/>
            <person name="Hwang I."/>
            <person name="Lee K."/>
        </authorList>
    </citation>
    <scope>NUCLEOTIDE SEQUENCE</scope>
    <source>
        <strain evidence="9">NP7</strain>
        <plasmid evidence="8">pNP7-3</plasmid>
        <plasmid evidence="9">pNP7-6</plasmid>
    </source>
</reference>
<dbReference type="RefSeq" id="WP_100271261.1">
    <property type="nucleotide sequence ID" value="NZ_CP024446.1"/>
</dbReference>
<name>A0A2D2LYL3_FAUOS</name>
<reference evidence="10" key="1">
    <citation type="submission" date="2017-10" db="EMBL/GenBank/DDBJ databases">
        <title>Complete genome sequence of Moraxella osloensis NP7 isolated from human skin.</title>
        <authorList>
            <person name="Lee K."/>
            <person name="Lim J.Y."/>
            <person name="Hwang I."/>
        </authorList>
    </citation>
    <scope>NUCLEOTIDE SEQUENCE [LARGE SCALE GENOMIC DNA]</scope>
    <source>
        <strain evidence="10">NP7</strain>
        <plasmid evidence="10">pnp7-3</plasmid>
        <plasmid evidence="10">pnp7-6</plasmid>
    </source>
</reference>
<dbReference type="GO" id="GO:0016779">
    <property type="term" value="F:nucleotidyltransferase activity"/>
    <property type="evidence" value="ECO:0007669"/>
    <property type="project" value="UniProtKB-UniRule"/>
</dbReference>
<organism evidence="9 10">
    <name type="scientific">Faucicola osloensis</name>
    <name type="common">Moraxella osloensis</name>
    <dbReference type="NCBI Taxonomy" id="34062"/>
    <lineage>
        <taxon>Bacteria</taxon>
        <taxon>Pseudomonadati</taxon>
        <taxon>Pseudomonadota</taxon>
        <taxon>Gammaproteobacteria</taxon>
        <taxon>Moraxellales</taxon>
        <taxon>Moraxellaceae</taxon>
        <taxon>Faucicola</taxon>
    </lineage>
</organism>
<comment type="caution">
    <text evidence="6">Lacks conserved residue(s) required for the propagation of feature annotation.</text>
</comment>
<evidence type="ECO:0000259" key="7">
    <source>
        <dbReference type="PROSITE" id="PS52018"/>
    </source>
</evidence>
<dbReference type="EMBL" id="CP024446">
    <property type="protein sequence ID" value="ATR79946.1"/>
    <property type="molecule type" value="Genomic_DNA"/>
</dbReference>
<keyword evidence="1 6" id="KW-1277">Toxin-antitoxin system</keyword>
<comment type="catalytic activity">
    <reaction evidence="6">
        <text>a thymidine in DNA + NAD(+) = an N-(ADP-alpha-D-ribosyl)-thymidine in DNA + nicotinamide + H(+)</text>
        <dbReference type="Rhea" id="RHEA:71651"/>
        <dbReference type="Rhea" id="RHEA-COMP:13556"/>
        <dbReference type="Rhea" id="RHEA-COMP:18051"/>
        <dbReference type="ChEBI" id="CHEBI:15378"/>
        <dbReference type="ChEBI" id="CHEBI:17154"/>
        <dbReference type="ChEBI" id="CHEBI:57540"/>
        <dbReference type="ChEBI" id="CHEBI:137386"/>
        <dbReference type="ChEBI" id="CHEBI:191199"/>
    </reaction>
</comment>
<geneLocation type="plasmid" evidence="10">
    <name>pnp7-6</name>
</geneLocation>
<dbReference type="Pfam" id="PF14487">
    <property type="entry name" value="DarT"/>
    <property type="match status" value="1"/>
</dbReference>
<keyword evidence="3 6" id="KW-0808">Transferase</keyword>
<feature type="domain" description="DarT" evidence="7">
    <location>
        <begin position="14"/>
        <end position="216"/>
    </location>
</feature>
<evidence type="ECO:0000256" key="3">
    <source>
        <dbReference type="ARBA" id="ARBA00022679"/>
    </source>
</evidence>
<feature type="binding site" evidence="6">
    <location>
        <position position="57"/>
    </location>
    <ligand>
        <name>NAD(+)</name>
        <dbReference type="ChEBI" id="CHEBI:57540"/>
    </ligand>
</feature>
<dbReference type="AlphaFoldDB" id="A0A2D2LYL3"/>
<evidence type="ECO:0000256" key="6">
    <source>
        <dbReference type="PROSITE-ProRule" id="PRU01362"/>
    </source>
</evidence>
<keyword evidence="2 6" id="KW-0328">Glycosyltransferase</keyword>
<evidence type="ECO:0000256" key="5">
    <source>
        <dbReference type="ARBA" id="ARBA00023125"/>
    </source>
</evidence>
<feature type="active site" evidence="6">
    <location>
        <position position="169"/>
    </location>
</feature>
<evidence type="ECO:0000313" key="9">
    <source>
        <dbReference type="EMBL" id="ATR80122.1"/>
    </source>
</evidence>
<evidence type="ECO:0000256" key="2">
    <source>
        <dbReference type="ARBA" id="ARBA00022676"/>
    </source>
</evidence>
<dbReference type="GO" id="GO:0003677">
    <property type="term" value="F:DNA binding"/>
    <property type="evidence" value="ECO:0007669"/>
    <property type="project" value="UniProtKB-UniRule"/>
</dbReference>
<dbReference type="GO" id="GO:0016757">
    <property type="term" value="F:glycosyltransferase activity"/>
    <property type="evidence" value="ECO:0007669"/>
    <property type="project" value="UniProtKB-UniRule"/>
</dbReference>
<dbReference type="Proteomes" id="UP000229340">
    <property type="component" value="Plasmid pNP7-3"/>
</dbReference>
<geneLocation type="plasmid" evidence="9">
    <name>pNP7-6</name>
</geneLocation>
<comment type="similarity">
    <text evidence="6">Belongs to the DarT ADP-ribosyltransferase family.</text>
</comment>
<keyword evidence="5 6" id="KW-0238">DNA-binding</keyword>
<dbReference type="EMBL" id="CP024449">
    <property type="protein sequence ID" value="ATR80122.1"/>
    <property type="molecule type" value="Genomic_DNA"/>
</dbReference>
<protein>
    <submittedName>
        <fullName evidence="9">DUF4433 domain-containing protein</fullName>
    </submittedName>
</protein>
<reference evidence="9" key="2">
    <citation type="journal article" date="2018" name="Genome Announc.">
        <title>Complete Genome Sequences of Three Moraxella osloensis Strains Isolated from Human Skin.</title>
        <authorList>
            <person name="Lim J.Y."/>
            <person name="Hwang I."/>
            <person name="Ganzorig M."/>
            <person name="Huang S.L."/>
            <person name="Cho G.S."/>
            <person name="Franz C.M.A.P."/>
            <person name="Lee K."/>
        </authorList>
    </citation>
    <scope>NUCLEOTIDE SEQUENCE</scope>
    <source>
        <strain evidence="9">NP7</strain>
        <plasmid evidence="8">pNP7-3</plasmid>
        <plasmid evidence="9">pNP7-6</plasmid>
    </source>
</reference>
<dbReference type="Proteomes" id="UP000229340">
    <property type="component" value="Plasmid pNP7-6"/>
</dbReference>
<dbReference type="InterPro" id="IPR029494">
    <property type="entry name" value="DarT"/>
</dbReference>
<sequence length="216" mass="25197">MNYDYSNTLNPSKGLIWRIVHIDNLLWIFANGLHSGNSPIQSPNWQHIGNPELIQKRAKHPVPVGLQGYLNDYVPFYFTPFSPMLLNIKSGRGVMQRPMQDIVILVSSIDAVESHHLDYVFTNSHAYYQWTNFFTDKQDLDQIDWALLQRRDFSRDPNDLAKFERYQAEFLIYHHCPISAIIGICCYDDNVKQSIQQLINTSGITLDVYSRPNWYL</sequence>
<geneLocation type="plasmid" evidence="8">
    <name>pNP7-3</name>
</geneLocation>
<geneLocation type="plasmid" evidence="10">
    <name>pnp7-3</name>
</geneLocation>
<feature type="active site" description="Proton acceptor" evidence="6">
    <location>
        <position position="57"/>
    </location>
</feature>
<evidence type="ECO:0000313" key="8">
    <source>
        <dbReference type="EMBL" id="ATR79946.1"/>
    </source>
</evidence>